<evidence type="ECO:0000313" key="1">
    <source>
        <dbReference type="EMBL" id="PHQ28678.1"/>
    </source>
</evidence>
<accession>A0A2G1VPI4</accession>
<dbReference type="PANTHER" id="PTHR36436:SF6">
    <property type="entry name" value="SLL5081 PROTEIN"/>
    <property type="match status" value="1"/>
</dbReference>
<dbReference type="EMBL" id="NQXA01000012">
    <property type="protein sequence ID" value="PHQ28678.1"/>
    <property type="molecule type" value="Genomic_DNA"/>
</dbReference>
<evidence type="ECO:0008006" key="3">
    <source>
        <dbReference type="Google" id="ProtNLM"/>
    </source>
</evidence>
<evidence type="ECO:0000313" key="2">
    <source>
        <dbReference type="Proteomes" id="UP000229433"/>
    </source>
</evidence>
<dbReference type="OrthoDB" id="1414356at2"/>
<dbReference type="SUPFAM" id="SSF103032">
    <property type="entry name" value="Hypothetical protein YwqG"/>
    <property type="match status" value="1"/>
</dbReference>
<dbReference type="InterPro" id="IPR035948">
    <property type="entry name" value="YwqG-like_sf"/>
</dbReference>
<name>A0A2G1VPI4_9FLAO</name>
<dbReference type="InterPro" id="IPR015315">
    <property type="entry name" value="DUF1963"/>
</dbReference>
<comment type="caution">
    <text evidence="1">The sequence shown here is derived from an EMBL/GenBank/DDBJ whole genome shotgun (WGS) entry which is preliminary data.</text>
</comment>
<sequence length="278" mass="31864">MGFWNKLFGKKNEKASANAPSHIDKYKRELNELNLKSASDLENLLKPLISPMTRMNVLPASALPENTQLESHFGGHPYFEAGESWPTTEKGKPLDFVFQVFNSKELELPETIALVQLFYDWEALPWDTGEDGWLVKIYPKVDQQKIEFISRPEELNQSPFCKIAFMPAQSLPNWEGIEVFKDEAVKLSCVLNEESPWNAYEDAVSNLIGEQDYQSQLGGYPRWVQGDETPLNAEGKPLKLLFQIDSEENANLMWGDMGSIYVFYQEETKSIEFTLQCY</sequence>
<gene>
    <name evidence="1" type="ORF">CJ305_14310</name>
</gene>
<keyword evidence="2" id="KW-1185">Reference proteome</keyword>
<dbReference type="Pfam" id="PF09234">
    <property type="entry name" value="DUF1963"/>
    <property type="match status" value="1"/>
</dbReference>
<dbReference type="Gene3D" id="2.30.320.10">
    <property type="entry name" value="YwqG-like"/>
    <property type="match status" value="1"/>
</dbReference>
<dbReference type="Proteomes" id="UP000229433">
    <property type="component" value="Unassembled WGS sequence"/>
</dbReference>
<dbReference type="PANTHER" id="PTHR36436">
    <property type="entry name" value="SLL5081 PROTEIN"/>
    <property type="match status" value="1"/>
</dbReference>
<reference evidence="1 2" key="1">
    <citation type="submission" date="2017-08" db="EMBL/GenBank/DDBJ databases">
        <title>The whole genome shortgun sequences of strain Leeuwenhoekiella nanhaiensis G18 from the South China Sea.</title>
        <authorList>
            <person name="Liu Q."/>
        </authorList>
    </citation>
    <scope>NUCLEOTIDE SEQUENCE [LARGE SCALE GENOMIC DNA]</scope>
    <source>
        <strain evidence="1 2">G18</strain>
    </source>
</reference>
<organism evidence="1 2">
    <name type="scientific">Leeuwenhoekiella nanhaiensis</name>
    <dbReference type="NCBI Taxonomy" id="1655491"/>
    <lineage>
        <taxon>Bacteria</taxon>
        <taxon>Pseudomonadati</taxon>
        <taxon>Bacteroidota</taxon>
        <taxon>Flavobacteriia</taxon>
        <taxon>Flavobacteriales</taxon>
        <taxon>Flavobacteriaceae</taxon>
        <taxon>Leeuwenhoekiella</taxon>
    </lineage>
</organism>
<dbReference type="AlphaFoldDB" id="A0A2G1VPI4"/>
<dbReference type="RefSeq" id="WP_099646970.1">
    <property type="nucleotide sequence ID" value="NZ_KZ319294.1"/>
</dbReference>
<protein>
    <recommendedName>
        <fullName evidence="3">DUF1963 domain-containing protein</fullName>
    </recommendedName>
</protein>
<proteinExistence type="predicted"/>